<dbReference type="AlphaFoldDB" id="A0A9W7TDD4"/>
<dbReference type="EMBL" id="JAFHDT010000020">
    <property type="protein sequence ID" value="KAI7794894.1"/>
    <property type="molecule type" value="Genomic_DNA"/>
</dbReference>
<evidence type="ECO:0000313" key="2">
    <source>
        <dbReference type="EMBL" id="KAI7794894.1"/>
    </source>
</evidence>
<dbReference type="Proteomes" id="UP001059041">
    <property type="component" value="Linkage Group LG20"/>
</dbReference>
<proteinExistence type="predicted"/>
<evidence type="ECO:0000313" key="3">
    <source>
        <dbReference type="Proteomes" id="UP001059041"/>
    </source>
</evidence>
<accession>A0A9W7TDD4</accession>
<evidence type="ECO:0008006" key="4">
    <source>
        <dbReference type="Google" id="ProtNLM"/>
    </source>
</evidence>
<keyword evidence="3" id="KW-1185">Reference proteome</keyword>
<evidence type="ECO:0000256" key="1">
    <source>
        <dbReference type="SAM" id="SignalP"/>
    </source>
</evidence>
<name>A0A9W7TDD4_TRIRA</name>
<feature type="signal peptide" evidence="1">
    <location>
        <begin position="1"/>
        <end position="16"/>
    </location>
</feature>
<feature type="chain" id="PRO_5040920225" description="Secreted protein" evidence="1">
    <location>
        <begin position="17"/>
        <end position="80"/>
    </location>
</feature>
<keyword evidence="1" id="KW-0732">Signal</keyword>
<organism evidence="2 3">
    <name type="scientific">Triplophysa rosa</name>
    <name type="common">Cave loach</name>
    <dbReference type="NCBI Taxonomy" id="992332"/>
    <lineage>
        <taxon>Eukaryota</taxon>
        <taxon>Metazoa</taxon>
        <taxon>Chordata</taxon>
        <taxon>Craniata</taxon>
        <taxon>Vertebrata</taxon>
        <taxon>Euteleostomi</taxon>
        <taxon>Actinopterygii</taxon>
        <taxon>Neopterygii</taxon>
        <taxon>Teleostei</taxon>
        <taxon>Ostariophysi</taxon>
        <taxon>Cypriniformes</taxon>
        <taxon>Nemacheilidae</taxon>
        <taxon>Triplophysa</taxon>
    </lineage>
</organism>
<sequence>MGCHLLVLTICELVNAQTAAEAQPRREQQEVAVSHLFSQFPLPTRTGKNKSCLSQRSVCVNAYNVISLPITYERVIDESL</sequence>
<gene>
    <name evidence="2" type="ORF">IRJ41_003814</name>
</gene>
<protein>
    <recommendedName>
        <fullName evidence="4">Secreted protein</fullName>
    </recommendedName>
</protein>
<comment type="caution">
    <text evidence="2">The sequence shown here is derived from an EMBL/GenBank/DDBJ whole genome shotgun (WGS) entry which is preliminary data.</text>
</comment>
<reference evidence="2" key="1">
    <citation type="submission" date="2021-02" db="EMBL/GenBank/DDBJ databases">
        <title>Comparative genomics reveals that relaxation of natural selection precedes convergent phenotypic evolution of cavefish.</title>
        <authorList>
            <person name="Peng Z."/>
        </authorList>
    </citation>
    <scope>NUCLEOTIDE SEQUENCE</scope>
    <source>
        <tissue evidence="2">Muscle</tissue>
    </source>
</reference>